<keyword evidence="2" id="KW-1185">Reference proteome</keyword>
<protein>
    <submittedName>
        <fullName evidence="1">Uncharacterized protein</fullName>
    </submittedName>
</protein>
<dbReference type="Proteomes" id="UP001595833">
    <property type="component" value="Unassembled WGS sequence"/>
</dbReference>
<evidence type="ECO:0000313" key="2">
    <source>
        <dbReference type="Proteomes" id="UP001595833"/>
    </source>
</evidence>
<sequence length="41" mass="4517">MTAAESQVRDLVQFGAQVLDVVAFRRRSSCSLISSSRCADR</sequence>
<dbReference type="EMBL" id="JBHSJB010000008">
    <property type="protein sequence ID" value="MFC5054180.1"/>
    <property type="molecule type" value="Genomic_DNA"/>
</dbReference>
<reference evidence="2" key="1">
    <citation type="journal article" date="2019" name="Int. J. Syst. Evol. Microbiol.">
        <title>The Global Catalogue of Microorganisms (GCM) 10K type strain sequencing project: providing services to taxonomists for standard genome sequencing and annotation.</title>
        <authorList>
            <consortium name="The Broad Institute Genomics Platform"/>
            <consortium name="The Broad Institute Genome Sequencing Center for Infectious Disease"/>
            <person name="Wu L."/>
            <person name="Ma J."/>
        </authorList>
    </citation>
    <scope>NUCLEOTIDE SEQUENCE [LARGE SCALE GENOMIC DNA]</scope>
    <source>
        <strain evidence="2">KCTC 12848</strain>
    </source>
</reference>
<comment type="caution">
    <text evidence="1">The sequence shown here is derived from an EMBL/GenBank/DDBJ whole genome shotgun (WGS) entry which is preliminary data.</text>
</comment>
<gene>
    <name evidence="1" type="ORF">ACFPFM_10460</name>
</gene>
<dbReference type="RefSeq" id="WP_344038645.1">
    <property type="nucleotide sequence ID" value="NZ_BAAAKE010000012.1"/>
</dbReference>
<organism evidence="1 2">
    <name type="scientific">Saccharothrix xinjiangensis</name>
    <dbReference type="NCBI Taxonomy" id="204798"/>
    <lineage>
        <taxon>Bacteria</taxon>
        <taxon>Bacillati</taxon>
        <taxon>Actinomycetota</taxon>
        <taxon>Actinomycetes</taxon>
        <taxon>Pseudonocardiales</taxon>
        <taxon>Pseudonocardiaceae</taxon>
        <taxon>Saccharothrix</taxon>
    </lineage>
</organism>
<evidence type="ECO:0000313" key="1">
    <source>
        <dbReference type="EMBL" id="MFC5054180.1"/>
    </source>
</evidence>
<accession>A0ABV9XV41</accession>
<proteinExistence type="predicted"/>
<name>A0ABV9XV41_9PSEU</name>